<evidence type="ECO:0000256" key="7">
    <source>
        <dbReference type="ARBA" id="ARBA00024910"/>
    </source>
</evidence>
<dbReference type="PANTHER" id="PTHR34981">
    <property type="entry name" value="CELL DIVISION PROTEIN ZAPA"/>
    <property type="match status" value="1"/>
</dbReference>
<dbReference type="Proteomes" id="UP001385892">
    <property type="component" value="Unassembled WGS sequence"/>
</dbReference>
<evidence type="ECO:0000256" key="5">
    <source>
        <dbReference type="ARBA" id="ARBA00023210"/>
    </source>
</evidence>
<keyword evidence="6" id="KW-0131">Cell cycle</keyword>
<comment type="subcellular location">
    <subcellularLocation>
        <location evidence="1">Cytoplasm</location>
    </subcellularLocation>
</comment>
<dbReference type="InterPro" id="IPR007838">
    <property type="entry name" value="Cell_div_ZapA-like"/>
</dbReference>
<proteinExistence type="predicted"/>
<comment type="subunit">
    <text evidence="8">Homodimer. Interacts with FtsZ.</text>
</comment>
<dbReference type="PANTHER" id="PTHR34981:SF1">
    <property type="entry name" value="CELL DIVISION PROTEIN ZAPA"/>
    <property type="match status" value="1"/>
</dbReference>
<dbReference type="EMBL" id="JBBKZT010000005">
    <property type="protein sequence ID" value="MEJ8847350.1"/>
    <property type="molecule type" value="Genomic_DNA"/>
</dbReference>
<evidence type="ECO:0000256" key="3">
    <source>
        <dbReference type="ARBA" id="ARBA00022490"/>
    </source>
</evidence>
<evidence type="ECO:0000256" key="8">
    <source>
        <dbReference type="ARBA" id="ARBA00026068"/>
    </source>
</evidence>
<dbReference type="Pfam" id="PF05164">
    <property type="entry name" value="ZapA"/>
    <property type="match status" value="1"/>
</dbReference>
<dbReference type="SUPFAM" id="SSF102829">
    <property type="entry name" value="Cell division protein ZapA-like"/>
    <property type="match status" value="1"/>
</dbReference>
<keyword evidence="11" id="KW-1185">Reference proteome</keyword>
<gene>
    <name evidence="10" type="ORF">WKW82_11875</name>
</gene>
<comment type="caution">
    <text evidence="10">The sequence shown here is derived from an EMBL/GenBank/DDBJ whole genome shotgun (WGS) entry which is preliminary data.</text>
</comment>
<evidence type="ECO:0000256" key="9">
    <source>
        <dbReference type="ARBA" id="ARBA00033158"/>
    </source>
</evidence>
<comment type="function">
    <text evidence="7">Activator of cell division through the inhibition of FtsZ GTPase activity, therefore promoting FtsZ assembly into bundles of protofilaments necessary for the formation of the division Z ring. It is recruited early at mid-cell but it is not essential for cell division.</text>
</comment>
<organism evidence="10 11">
    <name type="scientific">Variovorax rhizosphaerae</name>
    <dbReference type="NCBI Taxonomy" id="1836200"/>
    <lineage>
        <taxon>Bacteria</taxon>
        <taxon>Pseudomonadati</taxon>
        <taxon>Pseudomonadota</taxon>
        <taxon>Betaproteobacteria</taxon>
        <taxon>Burkholderiales</taxon>
        <taxon>Comamonadaceae</taxon>
        <taxon>Variovorax</taxon>
    </lineage>
</organism>
<protein>
    <recommendedName>
        <fullName evidence="2">Cell division protein ZapA</fullName>
    </recommendedName>
    <alternativeName>
        <fullName evidence="9">Z ring-associated protein ZapA</fullName>
    </alternativeName>
</protein>
<accession>A0ABU8WIK2</accession>
<evidence type="ECO:0000256" key="6">
    <source>
        <dbReference type="ARBA" id="ARBA00023306"/>
    </source>
</evidence>
<dbReference type="Gene3D" id="1.20.5.50">
    <property type="match status" value="1"/>
</dbReference>
<evidence type="ECO:0000256" key="4">
    <source>
        <dbReference type="ARBA" id="ARBA00022618"/>
    </source>
</evidence>
<evidence type="ECO:0000313" key="11">
    <source>
        <dbReference type="Proteomes" id="UP001385892"/>
    </source>
</evidence>
<evidence type="ECO:0000256" key="1">
    <source>
        <dbReference type="ARBA" id="ARBA00004496"/>
    </source>
</evidence>
<evidence type="ECO:0000256" key="2">
    <source>
        <dbReference type="ARBA" id="ARBA00015195"/>
    </source>
</evidence>
<dbReference type="InterPro" id="IPR036192">
    <property type="entry name" value="Cell_div_ZapA-like_sf"/>
</dbReference>
<sequence length="114" mass="11956">MKQIEVQIMGQSYLLGCPEGGEAQLRNAVERVDAAMCKIRDAGKVKARDRIAVLASLNLAFDLVQSEAATSAAAAALLAVTTGAAPDESNTTDPRVPQLIQRLDQALAGDGHLL</sequence>
<dbReference type="Gene3D" id="3.30.160.880">
    <property type="entry name" value="Cell division protein ZapA protomer, N-terminal domain"/>
    <property type="match status" value="1"/>
</dbReference>
<dbReference type="RefSeq" id="WP_340342499.1">
    <property type="nucleotide sequence ID" value="NZ_JBBKZT010000005.1"/>
</dbReference>
<dbReference type="GO" id="GO:0051301">
    <property type="term" value="P:cell division"/>
    <property type="evidence" value="ECO:0007669"/>
    <property type="project" value="UniProtKB-KW"/>
</dbReference>
<keyword evidence="4 10" id="KW-0132">Cell division</keyword>
<dbReference type="InterPro" id="IPR042233">
    <property type="entry name" value="Cell_div_ZapA_N"/>
</dbReference>
<evidence type="ECO:0000313" key="10">
    <source>
        <dbReference type="EMBL" id="MEJ8847350.1"/>
    </source>
</evidence>
<keyword evidence="5" id="KW-0717">Septation</keyword>
<reference evidence="10 11" key="1">
    <citation type="submission" date="2024-03" db="EMBL/GenBank/DDBJ databases">
        <title>Novel species of the genus Variovorax.</title>
        <authorList>
            <person name="Liu Q."/>
            <person name="Xin Y.-H."/>
        </authorList>
    </citation>
    <scope>NUCLEOTIDE SEQUENCE [LARGE SCALE GENOMIC DNA]</scope>
    <source>
        <strain evidence="10 11">KACC 18900</strain>
    </source>
</reference>
<name>A0ABU8WIK2_9BURK</name>
<keyword evidence="3" id="KW-0963">Cytoplasm</keyword>